<evidence type="ECO:0000256" key="3">
    <source>
        <dbReference type="ARBA" id="ARBA00007171"/>
    </source>
</evidence>
<keyword evidence="9" id="KW-0133">Cell shape</keyword>
<evidence type="ECO:0000256" key="1">
    <source>
        <dbReference type="ARBA" id="ARBA00004167"/>
    </source>
</evidence>
<dbReference type="GO" id="GO:0071972">
    <property type="term" value="F:peptidoglycan L,D-transpeptidase activity"/>
    <property type="evidence" value="ECO:0007669"/>
    <property type="project" value="TreeGrafter"/>
</dbReference>
<evidence type="ECO:0000256" key="14">
    <source>
        <dbReference type="SAM" id="Phobius"/>
    </source>
</evidence>
<evidence type="ECO:0000256" key="2">
    <source>
        <dbReference type="ARBA" id="ARBA00004236"/>
    </source>
</evidence>
<keyword evidence="11 14" id="KW-1133">Transmembrane helix</keyword>
<dbReference type="InterPro" id="IPR012338">
    <property type="entry name" value="Beta-lactam/transpept-like"/>
</dbReference>
<evidence type="ECO:0000256" key="12">
    <source>
        <dbReference type="ARBA" id="ARBA00023136"/>
    </source>
</evidence>
<dbReference type="InterPro" id="IPR005311">
    <property type="entry name" value="PBP_dimer"/>
</dbReference>
<dbReference type="Gene3D" id="3.30.1390.30">
    <property type="entry name" value="Penicillin-binding protein 2a, domain 3"/>
    <property type="match status" value="1"/>
</dbReference>
<evidence type="ECO:0000256" key="6">
    <source>
        <dbReference type="ARBA" id="ARBA00022670"/>
    </source>
</evidence>
<evidence type="ECO:0000256" key="4">
    <source>
        <dbReference type="ARBA" id="ARBA00022475"/>
    </source>
</evidence>
<feature type="domain" description="Penicillin-binding protein dimerisation" evidence="16">
    <location>
        <begin position="69"/>
        <end position="241"/>
    </location>
</feature>
<dbReference type="SUPFAM" id="SSF56519">
    <property type="entry name" value="Penicillin binding protein dimerisation domain"/>
    <property type="match status" value="1"/>
</dbReference>
<dbReference type="GO" id="GO:0008658">
    <property type="term" value="F:penicillin binding"/>
    <property type="evidence" value="ECO:0007669"/>
    <property type="project" value="InterPro"/>
</dbReference>
<evidence type="ECO:0000256" key="7">
    <source>
        <dbReference type="ARBA" id="ARBA00022692"/>
    </source>
</evidence>
<dbReference type="RefSeq" id="WP_259311595.1">
    <property type="nucleotide sequence ID" value="NZ_CP087164.1"/>
</dbReference>
<evidence type="ECO:0000256" key="8">
    <source>
        <dbReference type="ARBA" id="ARBA00022801"/>
    </source>
</evidence>
<dbReference type="InterPro" id="IPR036138">
    <property type="entry name" value="PBP_dimer_sf"/>
</dbReference>
<dbReference type="InterPro" id="IPR001460">
    <property type="entry name" value="PCN-bd_Tpept"/>
</dbReference>
<proteinExistence type="inferred from homology"/>
<keyword evidence="6" id="KW-0645">Protease</keyword>
<name>A0A9E7C2A5_9ACTN</name>
<evidence type="ECO:0000256" key="11">
    <source>
        <dbReference type="ARBA" id="ARBA00022989"/>
    </source>
</evidence>
<dbReference type="NCBIfam" id="TIGR03423">
    <property type="entry name" value="pbp2_mrdA"/>
    <property type="match status" value="1"/>
</dbReference>
<keyword evidence="10" id="KW-0573">Peptidoglycan synthesis</keyword>
<dbReference type="GO" id="GO:0005886">
    <property type="term" value="C:plasma membrane"/>
    <property type="evidence" value="ECO:0007669"/>
    <property type="project" value="UniProtKB-SubCell"/>
</dbReference>
<feature type="domain" description="Penicillin-binding protein transpeptidase" evidence="15">
    <location>
        <begin position="280"/>
        <end position="628"/>
    </location>
</feature>
<dbReference type="EMBL" id="CP087164">
    <property type="protein sequence ID" value="UGS37544.1"/>
    <property type="molecule type" value="Genomic_DNA"/>
</dbReference>
<dbReference type="Pfam" id="PF00905">
    <property type="entry name" value="Transpeptidase"/>
    <property type="match status" value="1"/>
</dbReference>
<keyword evidence="4" id="KW-1003">Cell membrane</keyword>
<evidence type="ECO:0000313" key="18">
    <source>
        <dbReference type="Proteomes" id="UP001162834"/>
    </source>
</evidence>
<comment type="similarity">
    <text evidence="3">Belongs to the transpeptidase family.</text>
</comment>
<accession>A0A9E7C2A5</accession>
<dbReference type="Gene3D" id="3.90.1310.10">
    <property type="entry name" value="Penicillin-binding protein 2a (Domain 2)"/>
    <property type="match status" value="1"/>
</dbReference>
<evidence type="ECO:0000313" key="17">
    <source>
        <dbReference type="EMBL" id="UGS37544.1"/>
    </source>
</evidence>
<comment type="subcellular location">
    <subcellularLocation>
        <location evidence="2">Cell membrane</location>
    </subcellularLocation>
    <subcellularLocation>
        <location evidence="1">Membrane</location>
        <topology evidence="1">Single-pass membrane protein</topology>
    </subcellularLocation>
</comment>
<dbReference type="KEGG" id="sbae:DSM104329_03961"/>
<keyword evidence="18" id="KW-1185">Reference proteome</keyword>
<dbReference type="GO" id="GO:0009002">
    <property type="term" value="F:serine-type D-Ala-D-Ala carboxypeptidase activity"/>
    <property type="evidence" value="ECO:0007669"/>
    <property type="project" value="UniProtKB-EC"/>
</dbReference>
<keyword evidence="12 14" id="KW-0472">Membrane</keyword>
<gene>
    <name evidence="17" type="primary">mrdA_2</name>
    <name evidence="17" type="ORF">DSM104329_03961</name>
</gene>
<keyword evidence="13" id="KW-0961">Cell wall biogenesis/degradation</keyword>
<organism evidence="17 18">
    <name type="scientific">Capillimicrobium parvum</name>
    <dbReference type="NCBI Taxonomy" id="2884022"/>
    <lineage>
        <taxon>Bacteria</taxon>
        <taxon>Bacillati</taxon>
        <taxon>Actinomycetota</taxon>
        <taxon>Thermoleophilia</taxon>
        <taxon>Solirubrobacterales</taxon>
        <taxon>Capillimicrobiaceae</taxon>
        <taxon>Capillimicrobium</taxon>
    </lineage>
</organism>
<dbReference type="GO" id="GO:0071555">
    <property type="term" value="P:cell wall organization"/>
    <property type="evidence" value="ECO:0007669"/>
    <property type="project" value="UniProtKB-KW"/>
</dbReference>
<dbReference type="PANTHER" id="PTHR30627">
    <property type="entry name" value="PEPTIDOGLYCAN D,D-TRANSPEPTIDASE"/>
    <property type="match status" value="1"/>
</dbReference>
<evidence type="ECO:0000256" key="10">
    <source>
        <dbReference type="ARBA" id="ARBA00022984"/>
    </source>
</evidence>
<dbReference type="Gene3D" id="3.40.710.10">
    <property type="entry name" value="DD-peptidase/beta-lactamase superfamily"/>
    <property type="match status" value="1"/>
</dbReference>
<dbReference type="EC" id="3.4.16.4" evidence="17"/>
<sequence length="647" mass="70500">MMNSAPPPPGDDPRRPAITPQLALRVAVFGGIAFVMFAIVFFRLWYLEILSGDQYVSQANDNRVREIRIQAPRGDVTDRNGATLVTNRQATVVQLEPGRLPKDNTERKLLYLRLGKVLRMKPIEISREVNQQRRLLPYANVTLSLDAPRAVLNYLQERKRQFPAVTVTDQYVRRYPHTTLAAQLLGTVGQIDTEELKLKRFKGVKQGTIVGQSGIEWEYDRYLRGRDGAQLLQVDSMGGFKGELRRRQPVAGSNLKLSLDVNLQKAGQEAVATAGGGLPGAFVAMDPRNGEVLAMGSFPSYDPSVFAKPITQKKYNELSSEENGAPLFDRATGGLYPTGSTFKPITALAALANGVIDTGTVINDPGCLKVGIQEFCNAGKTVNGSLSLRRAIQVSSDVFFYTLGRDLNGLKGQQLQTWAHRMGLGRHTGIDLPSEGTGLVPDRKWREEIGAKELACRKKEKKPSCGISDARPWSVGDNINLSVGQGDLQASPLQMAVAYAALENGGKVVRPHLGLDIEDSEGRLVQQIDPPAARRISFPSGARQAILDGLHGAAAGPGGTSTDVFKGWPQDRYPVYGKTGTAERPPHPDQSWYVAFVPDKNRPIVVAVTIEGGGFGAEAAAPAARQILSQWFFGRSGQFVRGESHTR</sequence>
<dbReference type="InterPro" id="IPR050515">
    <property type="entry name" value="Beta-lactam/transpept"/>
</dbReference>
<dbReference type="Pfam" id="PF03717">
    <property type="entry name" value="PBP_dimer"/>
    <property type="match status" value="1"/>
</dbReference>
<reference evidence="17" key="1">
    <citation type="journal article" date="2022" name="Int. J. Syst. Evol. Microbiol.">
        <title>Pseudomonas aegrilactucae sp. nov. and Pseudomonas morbosilactucae sp. nov., pathogens causing bacterial rot of lettuce in Japan.</title>
        <authorList>
            <person name="Sawada H."/>
            <person name="Fujikawa T."/>
            <person name="Satou M."/>
        </authorList>
    </citation>
    <scope>NUCLEOTIDE SEQUENCE</scope>
    <source>
        <strain evidence="17">0166_1</strain>
    </source>
</reference>
<keyword evidence="17" id="KW-0121">Carboxypeptidase</keyword>
<evidence type="ECO:0000259" key="16">
    <source>
        <dbReference type="Pfam" id="PF03717"/>
    </source>
</evidence>
<keyword evidence="8 17" id="KW-0378">Hydrolase</keyword>
<evidence type="ECO:0000259" key="15">
    <source>
        <dbReference type="Pfam" id="PF00905"/>
    </source>
</evidence>
<evidence type="ECO:0000256" key="13">
    <source>
        <dbReference type="ARBA" id="ARBA00023316"/>
    </source>
</evidence>
<dbReference type="GO" id="GO:0008360">
    <property type="term" value="P:regulation of cell shape"/>
    <property type="evidence" value="ECO:0007669"/>
    <property type="project" value="UniProtKB-KW"/>
</dbReference>
<dbReference type="GO" id="GO:0009252">
    <property type="term" value="P:peptidoglycan biosynthetic process"/>
    <property type="evidence" value="ECO:0007669"/>
    <property type="project" value="UniProtKB-KW"/>
</dbReference>
<evidence type="ECO:0000256" key="5">
    <source>
        <dbReference type="ARBA" id="ARBA00022519"/>
    </source>
</evidence>
<dbReference type="AlphaFoldDB" id="A0A9E7C2A5"/>
<keyword evidence="5" id="KW-0997">Cell inner membrane</keyword>
<dbReference type="InterPro" id="IPR017790">
    <property type="entry name" value="Penicillin-binding_protein_2"/>
</dbReference>
<dbReference type="Proteomes" id="UP001162834">
    <property type="component" value="Chromosome"/>
</dbReference>
<protein>
    <submittedName>
        <fullName evidence="17">Peptidoglycan D,D-transpeptidase MrdA</fullName>
        <ecNumber evidence="17">3.4.16.4</ecNumber>
    </submittedName>
</protein>
<dbReference type="SUPFAM" id="SSF56601">
    <property type="entry name" value="beta-lactamase/transpeptidase-like"/>
    <property type="match status" value="1"/>
</dbReference>
<feature type="transmembrane region" description="Helical" evidence="14">
    <location>
        <begin position="22"/>
        <end position="46"/>
    </location>
</feature>
<evidence type="ECO:0000256" key="9">
    <source>
        <dbReference type="ARBA" id="ARBA00022960"/>
    </source>
</evidence>
<keyword evidence="7 14" id="KW-0812">Transmembrane</keyword>
<dbReference type="GO" id="GO:0006508">
    <property type="term" value="P:proteolysis"/>
    <property type="evidence" value="ECO:0007669"/>
    <property type="project" value="UniProtKB-KW"/>
</dbReference>
<dbReference type="PANTHER" id="PTHR30627:SF2">
    <property type="entry name" value="PEPTIDOGLYCAN D,D-TRANSPEPTIDASE MRDA"/>
    <property type="match status" value="1"/>
</dbReference>